<dbReference type="InterPro" id="IPR046906">
    <property type="entry name" value="Mab-21_HhH/H2TH-like"/>
</dbReference>
<sequence>MNVIMGEEFLLHAFKLKCEFQVMVNEIVTADIEAGVRKMIEFVLQQLKQRCPEFEVADIIPTGSFYEGTKVGAPDEFDFMLTLAKLSVPDKISLHPGCSVWYPHIKLQPEVDFPSQYKVNVRLDGEQSKDKDFLVNPRFVVLDFWKEIKKEMASLNNSSVKFILPHTKGSISFEPCESKKLEFFYIQKSTLPENTSIQSEVKIFPVESLKIGVDLMLAMDHPSLESVVELPGFPKRFKDLLFKHGCHVVPKSCHINHMARTKCWFVTFSCMERELISNMNEHHKKCYKILKSLISCDINMSRKCMNLSSYTLKTAFLFHVYGENGCLSSETLSGCVCDVLDYMSSNLYHTKMPCFFARDMNTWGNILETPWFQWKVSESSLDSGYAFAICWIKLMYAFLNHLKKIISEKKKNSEEDSKALLKRCDYFKAAVGNVMKYFVEQSLVFQIEENPGSLGGCTEEFFSNFIQYLRNTYNVDLFFLL</sequence>
<evidence type="ECO:0000256" key="5">
    <source>
        <dbReference type="ARBA" id="ARBA00022723"/>
    </source>
</evidence>
<proteinExistence type="inferred from homology"/>
<evidence type="ECO:0000313" key="9">
    <source>
        <dbReference type="Proteomes" id="UP000005408"/>
    </source>
</evidence>
<keyword evidence="9" id="KW-1185">Reference proteome</keyword>
<evidence type="ECO:0000313" key="8">
    <source>
        <dbReference type="EnsemblMetazoa" id="G28629.1:cds"/>
    </source>
</evidence>
<evidence type="ECO:0000256" key="3">
    <source>
        <dbReference type="ARBA" id="ARBA00022679"/>
    </source>
</evidence>
<dbReference type="InterPro" id="IPR024810">
    <property type="entry name" value="MAB21L/cGLR"/>
</dbReference>
<evidence type="ECO:0000256" key="2">
    <source>
        <dbReference type="ARBA" id="ARBA00008307"/>
    </source>
</evidence>
<reference evidence="8" key="1">
    <citation type="submission" date="2022-08" db="UniProtKB">
        <authorList>
            <consortium name="EnsemblMetazoa"/>
        </authorList>
    </citation>
    <scope>IDENTIFICATION</scope>
    <source>
        <strain evidence="8">05x7-T-G4-1.051#20</strain>
    </source>
</reference>
<evidence type="ECO:0000256" key="1">
    <source>
        <dbReference type="ARBA" id="ARBA00001946"/>
    </source>
</evidence>
<comment type="similarity">
    <text evidence="2">Belongs to the mab-21 family.</text>
</comment>
<dbReference type="PANTHER" id="PTHR10656:SF42">
    <property type="entry name" value="CYCLIC GMP-AMP SYNTHASE-LIKE PROTEIN-RELATED"/>
    <property type="match status" value="1"/>
</dbReference>
<comment type="cofactor">
    <cofactor evidence="1">
        <name>Mg(2+)</name>
        <dbReference type="ChEBI" id="CHEBI:18420"/>
    </cofactor>
</comment>
<dbReference type="Gene3D" id="1.10.1410.40">
    <property type="match status" value="1"/>
</dbReference>
<dbReference type="EnsemblMetazoa" id="G28629.1">
    <property type="protein sequence ID" value="G28629.1:cds"/>
    <property type="gene ID" value="G28629"/>
</dbReference>
<organism evidence="8 9">
    <name type="scientific">Magallana gigas</name>
    <name type="common">Pacific oyster</name>
    <name type="synonym">Crassostrea gigas</name>
    <dbReference type="NCBI Taxonomy" id="29159"/>
    <lineage>
        <taxon>Eukaryota</taxon>
        <taxon>Metazoa</taxon>
        <taxon>Spiralia</taxon>
        <taxon>Lophotrochozoa</taxon>
        <taxon>Mollusca</taxon>
        <taxon>Bivalvia</taxon>
        <taxon>Autobranchia</taxon>
        <taxon>Pteriomorphia</taxon>
        <taxon>Ostreida</taxon>
        <taxon>Ostreoidea</taxon>
        <taxon>Ostreidae</taxon>
        <taxon>Magallana</taxon>
    </lineage>
</organism>
<dbReference type="AlphaFoldDB" id="A0A8W8LLX6"/>
<evidence type="ECO:0000256" key="6">
    <source>
        <dbReference type="ARBA" id="ARBA00022842"/>
    </source>
</evidence>
<dbReference type="EnsemblMetazoa" id="G28629.4">
    <property type="protein sequence ID" value="G28629.4:cds"/>
    <property type="gene ID" value="G28629"/>
</dbReference>
<dbReference type="Pfam" id="PF20266">
    <property type="entry name" value="Mab-21_C"/>
    <property type="match status" value="1"/>
</dbReference>
<keyword evidence="4" id="KW-0548">Nucleotidyltransferase</keyword>
<dbReference type="GO" id="GO:0016779">
    <property type="term" value="F:nucleotidyltransferase activity"/>
    <property type="evidence" value="ECO:0007669"/>
    <property type="project" value="UniProtKB-KW"/>
</dbReference>
<evidence type="ECO:0000259" key="7">
    <source>
        <dbReference type="Pfam" id="PF20266"/>
    </source>
</evidence>
<name>A0A8W8LLX6_MAGGI</name>
<feature type="domain" description="Mab-21-like HhH/H2TH-like" evidence="7">
    <location>
        <begin position="283"/>
        <end position="361"/>
    </location>
</feature>
<accession>A0A8W8LLX6</accession>
<dbReference type="SMART" id="SM01265">
    <property type="entry name" value="Mab-21"/>
    <property type="match status" value="1"/>
</dbReference>
<keyword evidence="5" id="KW-0479">Metal-binding</keyword>
<dbReference type="GO" id="GO:0046872">
    <property type="term" value="F:metal ion binding"/>
    <property type="evidence" value="ECO:0007669"/>
    <property type="project" value="UniProtKB-KW"/>
</dbReference>
<keyword evidence="3" id="KW-0808">Transferase</keyword>
<dbReference type="PANTHER" id="PTHR10656">
    <property type="entry name" value="CELL FATE DETERMINING PROTEIN MAB21-RELATED"/>
    <property type="match status" value="1"/>
</dbReference>
<evidence type="ECO:0000256" key="4">
    <source>
        <dbReference type="ARBA" id="ARBA00022695"/>
    </source>
</evidence>
<keyword evidence="6" id="KW-0460">Magnesium</keyword>
<dbReference type="Gene3D" id="3.30.460.90">
    <property type="match status" value="1"/>
</dbReference>
<protein>
    <recommendedName>
        <fullName evidence="7">Mab-21-like HhH/H2TH-like domain-containing protein</fullName>
    </recommendedName>
</protein>
<dbReference type="Proteomes" id="UP000005408">
    <property type="component" value="Unassembled WGS sequence"/>
</dbReference>